<keyword evidence="4" id="KW-0732">Signal</keyword>
<dbReference type="PANTHER" id="PTHR30487:SF0">
    <property type="entry name" value="PREPILIN LEADER PEPTIDASE_N-METHYLTRANSFERASE-RELATED"/>
    <property type="match status" value="1"/>
</dbReference>
<dbReference type="PANTHER" id="PTHR30487">
    <property type="entry name" value="TYPE 4 PREPILIN-LIKE PROTEINS LEADER PEPTIDE-PROCESSING ENZYME"/>
    <property type="match status" value="1"/>
</dbReference>
<protein>
    <recommendedName>
        <fullName evidence="5">Prepilin type IV endopeptidase peptidase domain-containing protein</fullName>
    </recommendedName>
</protein>
<evidence type="ECO:0000256" key="4">
    <source>
        <dbReference type="SAM" id="SignalP"/>
    </source>
</evidence>
<feature type="region of interest" description="Disordered" evidence="2">
    <location>
        <begin position="30"/>
        <end position="76"/>
    </location>
</feature>
<dbReference type="EMBL" id="BOOU01000052">
    <property type="protein sequence ID" value="GII78737.1"/>
    <property type="molecule type" value="Genomic_DNA"/>
</dbReference>
<evidence type="ECO:0000313" key="6">
    <source>
        <dbReference type="EMBL" id="GII78737.1"/>
    </source>
</evidence>
<dbReference type="GO" id="GO:0006465">
    <property type="term" value="P:signal peptide processing"/>
    <property type="evidence" value="ECO:0007669"/>
    <property type="project" value="TreeGrafter"/>
</dbReference>
<evidence type="ECO:0000256" key="1">
    <source>
        <dbReference type="ARBA" id="ARBA00005801"/>
    </source>
</evidence>
<dbReference type="RefSeq" id="WP_203987747.1">
    <property type="nucleotide sequence ID" value="NZ_BOOU01000052.1"/>
</dbReference>
<feature type="transmembrane region" description="Helical" evidence="3">
    <location>
        <begin position="270"/>
        <end position="287"/>
    </location>
</feature>
<feature type="transmembrane region" description="Helical" evidence="3">
    <location>
        <begin position="143"/>
        <end position="165"/>
    </location>
</feature>
<gene>
    <name evidence="6" type="ORF">Sru01_37190</name>
</gene>
<keyword evidence="3" id="KW-1133">Transmembrane helix</keyword>
<name>A0A919R300_9ACTN</name>
<dbReference type="Pfam" id="PF01478">
    <property type="entry name" value="Peptidase_A24"/>
    <property type="match status" value="1"/>
</dbReference>
<dbReference type="InterPro" id="IPR000045">
    <property type="entry name" value="Prepilin_IV_endopep_pep"/>
</dbReference>
<dbReference type="GO" id="GO:0005886">
    <property type="term" value="C:plasma membrane"/>
    <property type="evidence" value="ECO:0007669"/>
    <property type="project" value="TreeGrafter"/>
</dbReference>
<comment type="caution">
    <text evidence="6">The sequence shown here is derived from an EMBL/GenBank/DDBJ whole genome shotgun (WGS) entry which is preliminary data.</text>
</comment>
<evidence type="ECO:0000259" key="5">
    <source>
        <dbReference type="Pfam" id="PF01478"/>
    </source>
</evidence>
<evidence type="ECO:0000313" key="7">
    <source>
        <dbReference type="Proteomes" id="UP000655287"/>
    </source>
</evidence>
<comment type="similarity">
    <text evidence="1">Belongs to the peptidase A24 family.</text>
</comment>
<sequence>MSIIVAGAALLGLVAGHYARALAAGFAPLPDDPAPLPPGQEPPDGRPRGTPAAGGPPGGPAVEGGDAPEDRVVTREEARELRRAYRAEARAAFRGALRARPDLTRLPVAELATAAACALVAWRLTAAPAGLDPDLDPDLAHGLARWALLIAWLYGAVAGCALTMIDWRTRRLPDAITLPSYPILAVPLALAGELPGALAGGLGLAAGYFVLWFARPDALGLGDVKLAGPAGMLTGALGVSAWVTGALAGQLFGALYAIALLVSRRGTRRSHFPLGPFIVLGALAGLLR</sequence>
<accession>A0A919R300</accession>
<evidence type="ECO:0000256" key="3">
    <source>
        <dbReference type="SAM" id="Phobius"/>
    </source>
</evidence>
<proteinExistence type="inferred from homology"/>
<organism evidence="6 7">
    <name type="scientific">Sphaerisporangium rufum</name>
    <dbReference type="NCBI Taxonomy" id="1381558"/>
    <lineage>
        <taxon>Bacteria</taxon>
        <taxon>Bacillati</taxon>
        <taxon>Actinomycetota</taxon>
        <taxon>Actinomycetes</taxon>
        <taxon>Streptosporangiales</taxon>
        <taxon>Streptosporangiaceae</taxon>
        <taxon>Sphaerisporangium</taxon>
    </lineage>
</organism>
<dbReference type="Proteomes" id="UP000655287">
    <property type="component" value="Unassembled WGS sequence"/>
</dbReference>
<reference evidence="6" key="1">
    <citation type="submission" date="2021-01" db="EMBL/GenBank/DDBJ databases">
        <title>Whole genome shotgun sequence of Sphaerisporangium rufum NBRC 109079.</title>
        <authorList>
            <person name="Komaki H."/>
            <person name="Tamura T."/>
        </authorList>
    </citation>
    <scope>NUCLEOTIDE SEQUENCE</scope>
    <source>
        <strain evidence="6">NBRC 109079</strain>
    </source>
</reference>
<feature type="signal peptide" evidence="4">
    <location>
        <begin position="1"/>
        <end position="23"/>
    </location>
</feature>
<feature type="domain" description="Prepilin type IV endopeptidase peptidase" evidence="5">
    <location>
        <begin position="158"/>
        <end position="258"/>
    </location>
</feature>
<feature type="compositionally biased region" description="Pro residues" evidence="2">
    <location>
        <begin position="30"/>
        <end position="41"/>
    </location>
</feature>
<keyword evidence="3" id="KW-0472">Membrane</keyword>
<evidence type="ECO:0000256" key="2">
    <source>
        <dbReference type="SAM" id="MobiDB-lite"/>
    </source>
</evidence>
<dbReference type="InterPro" id="IPR050882">
    <property type="entry name" value="Prepilin_peptidase/N-MTase"/>
</dbReference>
<keyword evidence="3" id="KW-0812">Transmembrane</keyword>
<dbReference type="AlphaFoldDB" id="A0A919R300"/>
<feature type="transmembrane region" description="Helical" evidence="3">
    <location>
        <begin position="186"/>
        <end position="213"/>
    </location>
</feature>
<feature type="transmembrane region" description="Helical" evidence="3">
    <location>
        <begin position="233"/>
        <end position="258"/>
    </location>
</feature>
<keyword evidence="7" id="KW-1185">Reference proteome</keyword>
<dbReference type="GO" id="GO:0004190">
    <property type="term" value="F:aspartic-type endopeptidase activity"/>
    <property type="evidence" value="ECO:0007669"/>
    <property type="project" value="InterPro"/>
</dbReference>
<dbReference type="Gene3D" id="1.20.120.1220">
    <property type="match status" value="1"/>
</dbReference>
<feature type="chain" id="PRO_5039129649" description="Prepilin type IV endopeptidase peptidase domain-containing protein" evidence="4">
    <location>
        <begin position="24"/>
        <end position="288"/>
    </location>
</feature>